<sequence length="118" mass="13772">MLKIVFCLDILNPVTYVTFSFKIFCPSSFSILSALWFAVIVSSGSKFMLKSFRKHSCALSLAKSLSSVIYEDFLFYFCFILHFFLLVTFGFTFLDLLIPLYFFNILIKSYLIQLFDTR</sequence>
<feature type="transmembrane region" description="Helical" evidence="1">
    <location>
        <begin position="20"/>
        <end position="44"/>
    </location>
</feature>
<dbReference type="EMBL" id="KB908935">
    <property type="protein sequence ID" value="EOB14487.1"/>
    <property type="molecule type" value="Genomic_DNA"/>
</dbReference>
<protein>
    <submittedName>
        <fullName evidence="2">Uncharacterized protein</fullName>
    </submittedName>
</protein>
<dbReference type="AlphaFoldDB" id="R0KWA2"/>
<reference evidence="2 3" key="1">
    <citation type="journal article" date="2013" name="BMC Genomics">
        <title>Comparative genomics of parasitic silkworm microsporidia reveal an association between genome expansion and host adaptation.</title>
        <authorList>
            <person name="Pan G."/>
            <person name="Xu J."/>
            <person name="Li T."/>
            <person name="Xia Q."/>
            <person name="Liu S.L."/>
            <person name="Zhang G."/>
            <person name="Li S."/>
            <person name="Li C."/>
            <person name="Liu H."/>
            <person name="Yang L."/>
            <person name="Liu T."/>
            <person name="Zhang X."/>
            <person name="Wu Z."/>
            <person name="Fan W."/>
            <person name="Dang X."/>
            <person name="Xiang H."/>
            <person name="Tao M."/>
            <person name="Li Y."/>
            <person name="Hu J."/>
            <person name="Li Z."/>
            <person name="Lin L."/>
            <person name="Luo J."/>
            <person name="Geng L."/>
            <person name="Wang L."/>
            <person name="Long M."/>
            <person name="Wan Y."/>
            <person name="He N."/>
            <person name="Zhang Z."/>
            <person name="Lu C."/>
            <person name="Keeling P.J."/>
            <person name="Wang J."/>
            <person name="Xiang Z."/>
            <person name="Zhou Z."/>
        </authorList>
    </citation>
    <scope>NUCLEOTIDE SEQUENCE [LARGE SCALE GENOMIC DNA]</scope>
    <source>
        <strain evidence="3">CQ1 / CVCC 102059</strain>
    </source>
</reference>
<keyword evidence="3" id="KW-1185">Reference proteome</keyword>
<name>R0KWA2_NOSB1</name>
<keyword evidence="1" id="KW-0812">Transmembrane</keyword>
<evidence type="ECO:0000313" key="3">
    <source>
        <dbReference type="Proteomes" id="UP000016927"/>
    </source>
</evidence>
<dbReference type="Proteomes" id="UP000016927">
    <property type="component" value="Unassembled WGS sequence"/>
</dbReference>
<organism evidence="2 3">
    <name type="scientific">Nosema bombycis (strain CQ1 / CVCC 102059)</name>
    <name type="common">Microsporidian parasite</name>
    <name type="synonym">Pebrine of silkworm</name>
    <dbReference type="NCBI Taxonomy" id="578461"/>
    <lineage>
        <taxon>Eukaryota</taxon>
        <taxon>Fungi</taxon>
        <taxon>Fungi incertae sedis</taxon>
        <taxon>Microsporidia</taxon>
        <taxon>Nosematidae</taxon>
        <taxon>Nosema</taxon>
    </lineage>
</organism>
<keyword evidence="1" id="KW-0472">Membrane</keyword>
<dbReference type="VEuPathDB" id="MicrosporidiaDB:NBO_27g0044"/>
<feature type="transmembrane region" description="Helical" evidence="1">
    <location>
        <begin position="73"/>
        <end position="92"/>
    </location>
</feature>
<gene>
    <name evidence="2" type="ORF">NBO_27g0044</name>
</gene>
<dbReference type="HOGENOM" id="CLU_2073822_0_0_1"/>
<accession>R0KWA2</accession>
<evidence type="ECO:0000256" key="1">
    <source>
        <dbReference type="SAM" id="Phobius"/>
    </source>
</evidence>
<keyword evidence="1" id="KW-1133">Transmembrane helix</keyword>
<proteinExistence type="predicted"/>
<evidence type="ECO:0000313" key="2">
    <source>
        <dbReference type="EMBL" id="EOB14487.1"/>
    </source>
</evidence>